<protein>
    <recommendedName>
        <fullName evidence="2">RGS domain-containing protein</fullName>
    </recommendedName>
</protein>
<evidence type="ECO:0000313" key="3">
    <source>
        <dbReference type="EMBL" id="EDO49216.1"/>
    </source>
</evidence>
<evidence type="ECO:0000313" key="4">
    <source>
        <dbReference type="Proteomes" id="UP000001593"/>
    </source>
</evidence>
<feature type="domain" description="RGS" evidence="2">
    <location>
        <begin position="689"/>
        <end position="748"/>
    </location>
</feature>
<proteinExistence type="predicted"/>
<dbReference type="KEGG" id="nve:5521613"/>
<evidence type="ECO:0000259" key="2">
    <source>
        <dbReference type="PROSITE" id="PS50132"/>
    </source>
</evidence>
<dbReference type="InterPro" id="IPR036305">
    <property type="entry name" value="RGS_sf"/>
</dbReference>
<dbReference type="Gene3D" id="1.10.167.10">
    <property type="entry name" value="Regulator of G-protein Signalling 4, domain 2"/>
    <property type="match status" value="4"/>
</dbReference>
<organism evidence="3 4">
    <name type="scientific">Nematostella vectensis</name>
    <name type="common">Starlet sea anemone</name>
    <dbReference type="NCBI Taxonomy" id="45351"/>
    <lineage>
        <taxon>Eukaryota</taxon>
        <taxon>Metazoa</taxon>
        <taxon>Cnidaria</taxon>
        <taxon>Anthozoa</taxon>
        <taxon>Hexacorallia</taxon>
        <taxon>Actiniaria</taxon>
        <taxon>Edwardsiidae</taxon>
        <taxon>Nematostella</taxon>
    </lineage>
</organism>
<feature type="region of interest" description="Disordered" evidence="1">
    <location>
        <begin position="623"/>
        <end position="691"/>
    </location>
</feature>
<dbReference type="PANTHER" id="PTHR47079">
    <property type="entry name" value="REGULATOR OF G-PROTEIN SIGNALING PROTEIN-LIKE"/>
    <property type="match status" value="1"/>
</dbReference>
<feature type="region of interest" description="Disordered" evidence="1">
    <location>
        <begin position="304"/>
        <end position="330"/>
    </location>
</feature>
<dbReference type="OMA" id="HNTRRHA"/>
<feature type="compositionally biased region" description="Basic and acidic residues" evidence="1">
    <location>
        <begin position="643"/>
        <end position="653"/>
    </location>
</feature>
<dbReference type="AlphaFoldDB" id="A7RHF1"/>
<dbReference type="Proteomes" id="UP000001593">
    <property type="component" value="Unassembled WGS sequence"/>
</dbReference>
<dbReference type="EMBL" id="DS469510">
    <property type="protein sequence ID" value="EDO49216.1"/>
    <property type="molecule type" value="Genomic_DNA"/>
</dbReference>
<dbReference type="SUPFAM" id="SSF48097">
    <property type="entry name" value="Regulator of G-protein signaling, RGS"/>
    <property type="match status" value="4"/>
</dbReference>
<feature type="compositionally biased region" description="Polar residues" evidence="1">
    <location>
        <begin position="257"/>
        <end position="289"/>
    </location>
</feature>
<feature type="compositionally biased region" description="Polar residues" evidence="1">
    <location>
        <begin position="1006"/>
        <end position="1024"/>
    </location>
</feature>
<dbReference type="InterPro" id="IPR016137">
    <property type="entry name" value="RGS"/>
</dbReference>
<evidence type="ECO:0000256" key="1">
    <source>
        <dbReference type="SAM" id="MobiDB-lite"/>
    </source>
</evidence>
<feature type="compositionally biased region" description="Acidic residues" evidence="1">
    <location>
        <begin position="624"/>
        <end position="633"/>
    </location>
</feature>
<dbReference type="PROSITE" id="PS50132">
    <property type="entry name" value="RGS"/>
    <property type="match status" value="2"/>
</dbReference>
<dbReference type="eggNOG" id="ENOG502QPIJ">
    <property type="taxonomic scope" value="Eukaryota"/>
</dbReference>
<sequence length="1095" mass="125676">MGERCLAFWIDAERYRRHTKPDQRRVVFREIQQKYLRGGAPFELTEMMKWKSVCGGLEGLDTKSFTSPKEVAKHICATDHSLFKETIFRPLQALVLDRLKTYWVPKYVLHREKLRLRNKDRWEKSLRVGSLTEGLGPDAAKLKAMRERAAAQEKTKKLETIMDQEAVKEYLELHKVTSDESIPDPDPEELERQRLERWHERYWGAVDSGEEVVEEDEDEETETESEHPTPKPSSHARLTPLQKLTRADRRAVLGRYSSLSGNASSPFPTRSGTSTSKETGSRSESSLSTPEVIEVVNKLIAEGEGESGNEVKENKVKKKPSVIKQTQEDEKKTKELEELKEKRINLPQITPYACAIGNDRTSRTIYEALHENEKLKHLKKPVWERWRSSNASELPPLNTYSEVQRAPKSRIIQLGTSTDGYDSLFYKPRTAHPPHTIEYSKMFQSVLGVNAALLAAVASDRLAGGPLHEFLEKTGDEEALSRLEFWADCQRYLVPSETLGACNKYRMALTLINTYLVPDSPHAVPMSSRARSRLIKLLPVEEGDALLSHVAQVTIQTLFSPWSSYVKQDEAEFTDSVTVPRKKQPERRKSEKVVPVEEVEEAQTSVNMWRALKLAISLATSGFDEPDDAEEEEEGKKIPSLREANKLREEQNYRRGSHFYGHIKKESSDKSEDDNQQTADKVRPNRPKSFHECIHDPQQVTWFKKFLTEQKADTPLLFWQAVENMKNNCKDGKAKQARANVIVRKYFANIDVPAIENLQCKADIIREIPVLDKVTPAMLLSAQACVARTMEEAWFRKYVATFPDEDEGESTEKYATRNTLAGVCKMAAHGKTRGLWVMFASNIAKFLKGIHDRECEAEFIEFLRKEKQATVEHNTRRHALNPTRRMINNKFINTEKLVNDMYFWREVLKFKEIADNATECAKSGNYSRDDERQVTEKARTMVKVFIDSAFPPRVQINIPNDMAENIVELVQNGIIYRGLFHDAAMSVFTSLIHYWKKFEAEKTNSETIKNADSSHDVNSPGQPTRKTKEILKKRSLSFICGIPYRRMYVMQDDETRWCYSIFHGLRLAIPVKLLSRRGTRFHGDIMSLGMGARLH</sequence>
<feature type="compositionally biased region" description="Acidic residues" evidence="1">
    <location>
        <begin position="208"/>
        <end position="223"/>
    </location>
</feature>
<name>A7RHF1_NEMVE</name>
<feature type="domain" description="RGS" evidence="2">
    <location>
        <begin position="881"/>
        <end position="991"/>
    </location>
</feature>
<keyword evidence="4" id="KW-1185">Reference proteome</keyword>
<dbReference type="PANTHER" id="PTHR47079:SF1">
    <property type="entry name" value="REGULATOR OF G-PROTEIN SIGNALING PROTEIN-LIKE"/>
    <property type="match status" value="1"/>
</dbReference>
<feature type="region of interest" description="Disordered" evidence="1">
    <location>
        <begin position="1006"/>
        <end position="1025"/>
    </location>
</feature>
<gene>
    <name evidence="3" type="ORF">NEMVEDRAFT_v1g197179</name>
</gene>
<dbReference type="Pfam" id="PF00615">
    <property type="entry name" value="RGS"/>
    <property type="match status" value="1"/>
</dbReference>
<dbReference type="InterPro" id="IPR053282">
    <property type="entry name" value="RGS_domain-containing"/>
</dbReference>
<feature type="region of interest" description="Disordered" evidence="1">
    <location>
        <begin position="206"/>
        <end position="290"/>
    </location>
</feature>
<dbReference type="InterPro" id="IPR044926">
    <property type="entry name" value="RGS_subdomain_2"/>
</dbReference>
<dbReference type="HOGENOM" id="CLU_284049_0_0_1"/>
<dbReference type="STRING" id="45351.A7RHF1"/>
<dbReference type="InParanoid" id="A7RHF1"/>
<reference evidence="3 4" key="1">
    <citation type="journal article" date="2007" name="Science">
        <title>Sea anemone genome reveals ancestral eumetazoan gene repertoire and genomic organization.</title>
        <authorList>
            <person name="Putnam N.H."/>
            <person name="Srivastava M."/>
            <person name="Hellsten U."/>
            <person name="Dirks B."/>
            <person name="Chapman J."/>
            <person name="Salamov A."/>
            <person name="Terry A."/>
            <person name="Shapiro H."/>
            <person name="Lindquist E."/>
            <person name="Kapitonov V.V."/>
            <person name="Jurka J."/>
            <person name="Genikhovich G."/>
            <person name="Grigoriev I.V."/>
            <person name="Lucas S.M."/>
            <person name="Steele R.E."/>
            <person name="Finnerty J.R."/>
            <person name="Technau U."/>
            <person name="Martindale M.Q."/>
            <person name="Rokhsar D.S."/>
        </authorList>
    </citation>
    <scope>NUCLEOTIDE SEQUENCE [LARGE SCALE GENOMIC DNA]</scope>
    <source>
        <strain evidence="4">CH2 X CH6</strain>
    </source>
</reference>
<accession>A7RHF1</accession>